<dbReference type="AlphaFoldDB" id="A0AAV4DPI6"/>
<reference evidence="1 2" key="1">
    <citation type="journal article" date="2021" name="Elife">
        <title>Chloroplast acquisition without the gene transfer in kleptoplastic sea slugs, Plakobranchus ocellatus.</title>
        <authorList>
            <person name="Maeda T."/>
            <person name="Takahashi S."/>
            <person name="Yoshida T."/>
            <person name="Shimamura S."/>
            <person name="Takaki Y."/>
            <person name="Nagai Y."/>
            <person name="Toyoda A."/>
            <person name="Suzuki Y."/>
            <person name="Arimoto A."/>
            <person name="Ishii H."/>
            <person name="Satoh N."/>
            <person name="Nishiyama T."/>
            <person name="Hasebe M."/>
            <person name="Maruyama T."/>
            <person name="Minagawa J."/>
            <person name="Obokata J."/>
            <person name="Shigenobu S."/>
        </authorList>
    </citation>
    <scope>NUCLEOTIDE SEQUENCE [LARGE SCALE GENOMIC DNA]</scope>
</reference>
<sequence>MQKRGQIGETEQCQCRTGAVTNEHQPIRSVQSMLASDCGCALDQQCCPKSFTSAASMTFNTQWTLQKLQERASNELEGRRNEGYKS</sequence>
<dbReference type="EMBL" id="BLXT01008083">
    <property type="protein sequence ID" value="GFO45845.1"/>
    <property type="molecule type" value="Genomic_DNA"/>
</dbReference>
<keyword evidence="2" id="KW-1185">Reference proteome</keyword>
<gene>
    <name evidence="1" type="ORF">PoB_007235000</name>
</gene>
<evidence type="ECO:0000313" key="1">
    <source>
        <dbReference type="EMBL" id="GFO45845.1"/>
    </source>
</evidence>
<dbReference type="Proteomes" id="UP000735302">
    <property type="component" value="Unassembled WGS sequence"/>
</dbReference>
<name>A0AAV4DPI6_9GAST</name>
<evidence type="ECO:0000313" key="2">
    <source>
        <dbReference type="Proteomes" id="UP000735302"/>
    </source>
</evidence>
<proteinExistence type="predicted"/>
<protein>
    <submittedName>
        <fullName evidence="1">Uncharacterized protein</fullName>
    </submittedName>
</protein>
<accession>A0AAV4DPI6</accession>
<organism evidence="1 2">
    <name type="scientific">Plakobranchus ocellatus</name>
    <dbReference type="NCBI Taxonomy" id="259542"/>
    <lineage>
        <taxon>Eukaryota</taxon>
        <taxon>Metazoa</taxon>
        <taxon>Spiralia</taxon>
        <taxon>Lophotrochozoa</taxon>
        <taxon>Mollusca</taxon>
        <taxon>Gastropoda</taxon>
        <taxon>Heterobranchia</taxon>
        <taxon>Euthyneura</taxon>
        <taxon>Panpulmonata</taxon>
        <taxon>Sacoglossa</taxon>
        <taxon>Placobranchoidea</taxon>
        <taxon>Plakobranchidae</taxon>
        <taxon>Plakobranchus</taxon>
    </lineage>
</organism>
<comment type="caution">
    <text evidence="1">The sequence shown here is derived from an EMBL/GenBank/DDBJ whole genome shotgun (WGS) entry which is preliminary data.</text>
</comment>